<keyword evidence="7" id="KW-1185">Reference proteome</keyword>
<dbReference type="Gene3D" id="2.60.40.2030">
    <property type="match status" value="1"/>
</dbReference>
<dbReference type="PROSITE" id="PS50026">
    <property type="entry name" value="EGF_3"/>
    <property type="match status" value="1"/>
</dbReference>
<dbReference type="EMBL" id="JAQMWT010000572">
    <property type="protein sequence ID" value="KAJ8599313.1"/>
    <property type="molecule type" value="Genomic_DNA"/>
</dbReference>
<keyword evidence="4" id="KW-0472">Membrane</keyword>
<reference evidence="6" key="1">
    <citation type="submission" date="2023-01" db="EMBL/GenBank/DDBJ databases">
        <title>Metagenome sequencing of chrysophaentin producing Chrysophaeum taylorii.</title>
        <authorList>
            <person name="Davison J."/>
            <person name="Bewley C."/>
        </authorList>
    </citation>
    <scope>NUCLEOTIDE SEQUENCE</scope>
    <source>
        <strain evidence="6">NIES-1699</strain>
    </source>
</reference>
<feature type="region of interest" description="Disordered" evidence="3">
    <location>
        <begin position="970"/>
        <end position="1001"/>
    </location>
</feature>
<feature type="region of interest" description="Disordered" evidence="3">
    <location>
        <begin position="62"/>
        <end position="81"/>
    </location>
</feature>
<dbReference type="InterPro" id="IPR038081">
    <property type="entry name" value="CalX-like_sf"/>
</dbReference>
<feature type="domain" description="EGF-like" evidence="5">
    <location>
        <begin position="18"/>
        <end position="52"/>
    </location>
</feature>
<keyword evidence="2" id="KW-0245">EGF-like domain</keyword>
<comment type="caution">
    <text evidence="2">Lacks conserved residue(s) required for the propagation of feature annotation.</text>
</comment>
<dbReference type="PROSITE" id="PS00022">
    <property type="entry name" value="EGF_1"/>
    <property type="match status" value="1"/>
</dbReference>
<comment type="caution">
    <text evidence="6">The sequence shown here is derived from an EMBL/GenBank/DDBJ whole genome shotgun (WGS) entry which is preliminary data.</text>
</comment>
<evidence type="ECO:0000313" key="7">
    <source>
        <dbReference type="Proteomes" id="UP001230188"/>
    </source>
</evidence>
<dbReference type="AlphaFoldDB" id="A0AAD7U721"/>
<gene>
    <name evidence="6" type="ORF">CTAYLR_005329</name>
</gene>
<feature type="region of interest" description="Disordered" evidence="3">
    <location>
        <begin position="1131"/>
        <end position="1184"/>
    </location>
</feature>
<organism evidence="6 7">
    <name type="scientific">Chrysophaeum taylorii</name>
    <dbReference type="NCBI Taxonomy" id="2483200"/>
    <lineage>
        <taxon>Eukaryota</taxon>
        <taxon>Sar</taxon>
        <taxon>Stramenopiles</taxon>
        <taxon>Ochrophyta</taxon>
        <taxon>Pelagophyceae</taxon>
        <taxon>Pelagomonadales</taxon>
        <taxon>Pelagomonadaceae</taxon>
        <taxon>Chrysophaeum</taxon>
    </lineage>
</organism>
<accession>A0AAD7U721</accession>
<feature type="disulfide bond" evidence="2">
    <location>
        <begin position="42"/>
        <end position="51"/>
    </location>
</feature>
<keyword evidence="1 2" id="KW-1015">Disulfide bond</keyword>
<keyword evidence="4" id="KW-0812">Transmembrane</keyword>
<feature type="compositionally biased region" description="Polar residues" evidence="3">
    <location>
        <begin position="68"/>
        <end position="81"/>
    </location>
</feature>
<evidence type="ECO:0000256" key="1">
    <source>
        <dbReference type="ARBA" id="ARBA00023157"/>
    </source>
</evidence>
<evidence type="ECO:0000256" key="4">
    <source>
        <dbReference type="SAM" id="Phobius"/>
    </source>
</evidence>
<dbReference type="InterPro" id="IPR013111">
    <property type="entry name" value="EGF_extracell"/>
</dbReference>
<feature type="compositionally biased region" description="Basic and acidic residues" evidence="3">
    <location>
        <begin position="1131"/>
        <end position="1164"/>
    </location>
</feature>
<evidence type="ECO:0000259" key="5">
    <source>
        <dbReference type="PROSITE" id="PS50026"/>
    </source>
</evidence>
<proteinExistence type="predicted"/>
<protein>
    <recommendedName>
        <fullName evidence="5">EGF-like domain-containing protein</fullName>
    </recommendedName>
</protein>
<name>A0AAD7U721_9STRA</name>
<evidence type="ECO:0000256" key="3">
    <source>
        <dbReference type="SAM" id="MobiDB-lite"/>
    </source>
</evidence>
<evidence type="ECO:0000313" key="6">
    <source>
        <dbReference type="EMBL" id="KAJ8599313.1"/>
    </source>
</evidence>
<dbReference type="Proteomes" id="UP001230188">
    <property type="component" value="Unassembled WGS sequence"/>
</dbReference>
<sequence>MLEADDGDDIEVEWEIQEEDNCDESLDCHYGTCATATGVCDCDSGWTGKFCNVTTNSTVVVEDDDGDYTSTPAPSYDDNNSTSQYDQLVALSVTLQEKADSGQMDTGYTVTAMLVVEPEDVCGVAGGNGTSCLDDCGVANGDGTSCISTTAPTAAAYGDFSVCENATSNAGASERQQIWIKSSNFDNSSGFFGTFKLSFNGYSTDSISVYASTSDIETRLLKLASVRDSVSVTGLLEGYAVSNTSRETNGVTQLRFGVEFPDTPDKSESVQNLGSLPLIEVDTFSLTGDVKASTVNAVCLGKYRTGYEYAEQRVTITTINSLQDLAAAGGSVTLELDAAGSSSCGNGTSDTLSPTATPAEVAEALYALGEERFKCIGLVDCDKNCTVESGYVCTKEISYTSVCTVPLEATIQFQTTTYNGIPEGNSTTVYIERLGDNTTACNVSYTTVDSDAKHSAAKNNDYTPGGVAADAGDYEFVNGTLNFAPGSGTFRLHSQAANNMTYEVHNLSSSTLVVSAELIGTGVKWICLTDACYMLNVTHVSDSGASWLFGDGTRAATFTGTGIIEFCVQNGEMNDFPTPAPTECEPDWVPVSTTHRASDRVANRNAYTFTDFWTVRTTDRAANRTPKRSTHKSTDVGAHDFPSLRRTSADVGILLLHVEHERILFATNRDSVGVACPECKPNVNSNTFSHRKAQLRTKLVPDNRRTVGLANRRPHGSTKRCAVYAGAHFEIFNVTNQTEGSLVAVGMLNDAGYVCLSDGCYVLNMTGRKEISGILTFLSLRDDAFHVEVPVRNEQFCTANSTFVGLPTPAPTITGIPTAAPTVILKTSLGMTSEYNATAILASSMRKQALASAMSSSSDYLRSDGVEVADVADTGRRRLNLDRALAASHGITVDFSMTVYPAAYGIDDHESLVQTVVSNISSFVNNGGMTTAVSDAATSLGVSFTATVPSQTVTANYTVTTVVTPDWFPTANPTTRPTLGPTVSTNPTNTPSEPAQEKKKKAGDSMGSLWILIVIIIALGACAGASALTYGALRLLSGASNRLSNTKIAVTCASYEVSQPQEEAVDKNTKLVSDQQRPLKRDNRLSSFSKLPKNFKPDDAEIEATQQAVASMAKEDVNKLVAVERSSRESEMECCADAKSETANRIQEEAEYEHTRELLRKRGTEGSATKNTWNLPPIDRGTRA</sequence>
<feature type="compositionally biased region" description="Low complexity" evidence="3">
    <location>
        <begin position="981"/>
        <end position="994"/>
    </location>
</feature>
<dbReference type="SUPFAM" id="SSF141072">
    <property type="entry name" value="CalX-like"/>
    <property type="match status" value="1"/>
</dbReference>
<dbReference type="InterPro" id="IPR000742">
    <property type="entry name" value="EGF"/>
</dbReference>
<dbReference type="PROSITE" id="PS01186">
    <property type="entry name" value="EGF_2"/>
    <property type="match status" value="1"/>
</dbReference>
<keyword evidence="4" id="KW-1133">Transmembrane helix</keyword>
<evidence type="ECO:0000256" key="2">
    <source>
        <dbReference type="PROSITE-ProRule" id="PRU00076"/>
    </source>
</evidence>
<feature type="transmembrane region" description="Helical" evidence="4">
    <location>
        <begin position="1009"/>
        <end position="1033"/>
    </location>
</feature>
<dbReference type="Pfam" id="PF07974">
    <property type="entry name" value="EGF_2"/>
    <property type="match status" value="1"/>
</dbReference>